<dbReference type="GO" id="GO:0061630">
    <property type="term" value="F:ubiquitin protein ligase activity"/>
    <property type="evidence" value="ECO:0007669"/>
    <property type="project" value="UniProtKB-EC"/>
</dbReference>
<keyword evidence="5" id="KW-0677">Repeat</keyword>
<dbReference type="EC" id="2.3.2.31" evidence="2"/>
<dbReference type="InterPro" id="IPR013083">
    <property type="entry name" value="Znf_RING/FYVE/PHD"/>
</dbReference>
<feature type="domain" description="RING-type" evidence="11">
    <location>
        <begin position="522"/>
        <end position="563"/>
    </location>
</feature>
<dbReference type="Pfam" id="PF00076">
    <property type="entry name" value="RRM_1"/>
    <property type="match status" value="1"/>
</dbReference>
<dbReference type="InterPro" id="IPR035979">
    <property type="entry name" value="RBD_domain_sf"/>
</dbReference>
<evidence type="ECO:0000259" key="13">
    <source>
        <dbReference type="PROSITE" id="PS51873"/>
    </source>
</evidence>
<evidence type="ECO:0000256" key="5">
    <source>
        <dbReference type="ARBA" id="ARBA00022737"/>
    </source>
</evidence>
<dbReference type="AlphaFoldDB" id="A0A2A9NDY1"/>
<dbReference type="InterPro" id="IPR000504">
    <property type="entry name" value="RRM_dom"/>
</dbReference>
<protein>
    <recommendedName>
        <fullName evidence="2">RBR-type E3 ubiquitin transferase</fullName>
        <ecNumber evidence="2">2.3.2.31</ecNumber>
    </recommendedName>
</protein>
<dbReference type="Pfam" id="PF01485">
    <property type="entry name" value="IBR"/>
    <property type="match status" value="1"/>
</dbReference>
<dbReference type="GO" id="GO:0016567">
    <property type="term" value="P:protein ubiquitination"/>
    <property type="evidence" value="ECO:0007669"/>
    <property type="project" value="InterPro"/>
</dbReference>
<dbReference type="PROSITE" id="PS50102">
    <property type="entry name" value="RRM"/>
    <property type="match status" value="1"/>
</dbReference>
<organism evidence="14 15">
    <name type="scientific">Amanita thiersii Skay4041</name>
    <dbReference type="NCBI Taxonomy" id="703135"/>
    <lineage>
        <taxon>Eukaryota</taxon>
        <taxon>Fungi</taxon>
        <taxon>Dikarya</taxon>
        <taxon>Basidiomycota</taxon>
        <taxon>Agaricomycotina</taxon>
        <taxon>Agaricomycetes</taxon>
        <taxon>Agaricomycetidae</taxon>
        <taxon>Agaricales</taxon>
        <taxon>Pluteineae</taxon>
        <taxon>Amanitaceae</taxon>
        <taxon>Amanita</taxon>
    </lineage>
</organism>
<dbReference type="InterPro" id="IPR018957">
    <property type="entry name" value="Znf_C3HC4_RING-type"/>
</dbReference>
<keyword evidence="7" id="KW-0833">Ubl conjugation pathway</keyword>
<keyword evidence="6 9" id="KW-0863">Zinc-finger</keyword>
<dbReference type="SUPFAM" id="SSF57850">
    <property type="entry name" value="RING/U-box"/>
    <property type="match status" value="2"/>
</dbReference>
<dbReference type="InterPro" id="IPR031127">
    <property type="entry name" value="E3_UB_ligase_RBR"/>
</dbReference>
<dbReference type="OrthoDB" id="10009520at2759"/>
<evidence type="ECO:0000259" key="11">
    <source>
        <dbReference type="PROSITE" id="PS50089"/>
    </source>
</evidence>
<dbReference type="CDD" id="cd00590">
    <property type="entry name" value="RRM_SF"/>
    <property type="match status" value="1"/>
</dbReference>
<evidence type="ECO:0000256" key="10">
    <source>
        <dbReference type="PROSITE-ProRule" id="PRU00176"/>
    </source>
</evidence>
<proteinExistence type="predicted"/>
<keyword evidence="4" id="KW-0479">Metal-binding</keyword>
<dbReference type="PANTHER" id="PTHR11685">
    <property type="entry name" value="RBR FAMILY RING FINGER AND IBR DOMAIN-CONTAINING"/>
    <property type="match status" value="1"/>
</dbReference>
<dbReference type="STRING" id="703135.A0A2A9NDY1"/>
<dbReference type="Pfam" id="PF22191">
    <property type="entry name" value="IBR_1"/>
    <property type="match status" value="1"/>
</dbReference>
<dbReference type="GO" id="GO:0008270">
    <property type="term" value="F:zinc ion binding"/>
    <property type="evidence" value="ECO:0007669"/>
    <property type="project" value="UniProtKB-KW"/>
</dbReference>
<dbReference type="PROSITE" id="PS50089">
    <property type="entry name" value="ZF_RING_2"/>
    <property type="match status" value="1"/>
</dbReference>
<feature type="domain" description="RING-type" evidence="13">
    <location>
        <begin position="518"/>
        <end position="722"/>
    </location>
</feature>
<keyword evidence="8" id="KW-0862">Zinc</keyword>
<dbReference type="CDD" id="cd22585">
    <property type="entry name" value="Rcat_RBR_DEAH12-like"/>
    <property type="match status" value="1"/>
</dbReference>
<dbReference type="PROSITE" id="PS00028">
    <property type="entry name" value="ZINC_FINGER_C2H2_1"/>
    <property type="match status" value="1"/>
</dbReference>
<evidence type="ECO:0000313" key="15">
    <source>
        <dbReference type="Proteomes" id="UP000242287"/>
    </source>
</evidence>
<dbReference type="Gene3D" id="3.30.40.10">
    <property type="entry name" value="Zinc/RING finger domain, C3HC4 (zinc finger)"/>
    <property type="match status" value="1"/>
</dbReference>
<dbReference type="Gene3D" id="1.20.120.1750">
    <property type="match status" value="1"/>
</dbReference>
<dbReference type="CDD" id="cd20335">
    <property type="entry name" value="BRcat_RBR"/>
    <property type="match status" value="1"/>
</dbReference>
<evidence type="ECO:0000259" key="12">
    <source>
        <dbReference type="PROSITE" id="PS50102"/>
    </source>
</evidence>
<evidence type="ECO:0000256" key="8">
    <source>
        <dbReference type="ARBA" id="ARBA00022833"/>
    </source>
</evidence>
<evidence type="ECO:0000256" key="2">
    <source>
        <dbReference type="ARBA" id="ARBA00012251"/>
    </source>
</evidence>
<dbReference type="InterPro" id="IPR001841">
    <property type="entry name" value="Znf_RING"/>
</dbReference>
<evidence type="ECO:0000256" key="1">
    <source>
        <dbReference type="ARBA" id="ARBA00001798"/>
    </source>
</evidence>
<evidence type="ECO:0000256" key="4">
    <source>
        <dbReference type="ARBA" id="ARBA00022723"/>
    </source>
</evidence>
<dbReference type="InterPro" id="IPR012677">
    <property type="entry name" value="Nucleotide-bd_a/b_plait_sf"/>
</dbReference>
<dbReference type="SMART" id="SM00647">
    <property type="entry name" value="IBR"/>
    <property type="match status" value="2"/>
</dbReference>
<dbReference type="PROSITE" id="PS51873">
    <property type="entry name" value="TRIAD"/>
    <property type="match status" value="1"/>
</dbReference>
<dbReference type="InterPro" id="IPR002867">
    <property type="entry name" value="IBR_dom"/>
</dbReference>
<name>A0A2A9NDY1_9AGAR</name>
<dbReference type="EMBL" id="KZ302048">
    <property type="protein sequence ID" value="PFH48829.1"/>
    <property type="molecule type" value="Genomic_DNA"/>
</dbReference>
<dbReference type="SUPFAM" id="SSF54928">
    <property type="entry name" value="RNA-binding domain, RBD"/>
    <property type="match status" value="1"/>
</dbReference>
<dbReference type="InterPro" id="IPR044066">
    <property type="entry name" value="TRIAD_supradom"/>
</dbReference>
<dbReference type="GO" id="GO:0003723">
    <property type="term" value="F:RNA binding"/>
    <property type="evidence" value="ECO:0007669"/>
    <property type="project" value="UniProtKB-UniRule"/>
</dbReference>
<dbReference type="InterPro" id="IPR013087">
    <property type="entry name" value="Znf_C2H2_type"/>
</dbReference>
<evidence type="ECO:0000256" key="6">
    <source>
        <dbReference type="ARBA" id="ARBA00022771"/>
    </source>
</evidence>
<reference evidence="14 15" key="1">
    <citation type="submission" date="2014-02" db="EMBL/GenBank/DDBJ databases">
        <title>Transposable element dynamics among asymbiotic and ectomycorrhizal Amanita fungi.</title>
        <authorList>
            <consortium name="DOE Joint Genome Institute"/>
            <person name="Hess J."/>
            <person name="Skrede I."/>
            <person name="Wolfe B."/>
            <person name="LaButti K."/>
            <person name="Ohm R.A."/>
            <person name="Grigoriev I.V."/>
            <person name="Pringle A."/>
        </authorList>
    </citation>
    <scope>NUCLEOTIDE SEQUENCE [LARGE SCALE GENOMIC DNA]</scope>
    <source>
        <strain evidence="14 15">SKay4041</strain>
    </source>
</reference>
<dbReference type="Proteomes" id="UP000242287">
    <property type="component" value="Unassembled WGS sequence"/>
</dbReference>
<evidence type="ECO:0000313" key="14">
    <source>
        <dbReference type="EMBL" id="PFH48829.1"/>
    </source>
</evidence>
<evidence type="ECO:0000256" key="9">
    <source>
        <dbReference type="PROSITE-ProRule" id="PRU00175"/>
    </source>
</evidence>
<feature type="domain" description="RRM" evidence="12">
    <location>
        <begin position="61"/>
        <end position="133"/>
    </location>
</feature>
<dbReference type="Gene3D" id="3.30.70.330">
    <property type="match status" value="1"/>
</dbReference>
<dbReference type="SMART" id="SM00360">
    <property type="entry name" value="RRM"/>
    <property type="match status" value="1"/>
</dbReference>
<evidence type="ECO:0000256" key="3">
    <source>
        <dbReference type="ARBA" id="ARBA00022679"/>
    </source>
</evidence>
<sequence>MSAIRVPPVPMFMKTLIMLARSTEEESINRRSWAVTVHDYAKVKFSAGFKVESVRTGFDISWFYIQNIPDKMNTDQLLSLLKPFGNVLEIRMRETSYQPTKVAKVTFSSPDEARQASSRLQQVVVAGGELSVKLPIISSWYKNVIFSDSVIVVEFQAPNKVGYAGYRDVEHAKEALWEAYTVIGDNQIDARIHTGLPAIGPITVKFRGLPIDFEEEDMQRFASPTGVAWERPRKLDLTNAIDNIKSTLECVGKLVSFEVSSPPYRDIKVKIRAQYASPGLADEACQRLNGFAPPWTGRSRINAYHDRAVEYHISPETYRNVAQDIDFLAGYVRHHHRQDVSILVFSDQSPVTVELHARSLKLLGQVKGEFEKTISGEVVRSAGRIVWDDFFAYPGGIRYLEVMQQRNPGIVIRNEVFRRKIRLFGRPAVRDRVSSRISEKVSQLQSQQESFIPIPSRLVAIFMSKELLNLQSALGPENVYLDMWNHGIKIRGDSALYQRAFEAIRKACASHSEMTWGSDSLCPVCFDKPTEPVRLRCGHRWCRSCIKSYLLAAPSTKAFPLGCLGNEARCKGRIPLSVAKNLLSTEQLQTVFQASFTAFVQSHPEEYHYCPSPDCLQVYKAAPKSVKGVTVQCPSCLIRICASCHSEAHDGFGCSDDGEWDEDFRKWAEGRDVKRCPGCRIVIERVEGCNHMTCSRCQTHVCWVCMKMFPNGQGIYGHMRTEHGDWGLGPIM</sequence>
<dbReference type="Pfam" id="PF00097">
    <property type="entry name" value="zf-C3HC4"/>
    <property type="match status" value="1"/>
</dbReference>
<keyword evidence="10" id="KW-0694">RNA-binding</keyword>
<comment type="catalytic activity">
    <reaction evidence="1">
        <text>[E2 ubiquitin-conjugating enzyme]-S-ubiquitinyl-L-cysteine + [acceptor protein]-L-lysine = [E2 ubiquitin-conjugating enzyme]-L-cysteine + [acceptor protein]-N(6)-ubiquitinyl-L-lysine.</text>
        <dbReference type="EC" id="2.3.2.31"/>
    </reaction>
</comment>
<keyword evidence="3" id="KW-0808">Transferase</keyword>
<accession>A0A2A9NDY1</accession>
<keyword evidence="15" id="KW-1185">Reference proteome</keyword>
<evidence type="ECO:0000256" key="7">
    <source>
        <dbReference type="ARBA" id="ARBA00022786"/>
    </source>
</evidence>
<dbReference type="SMART" id="SM00184">
    <property type="entry name" value="RING"/>
    <property type="match status" value="1"/>
</dbReference>
<gene>
    <name evidence="14" type="ORF">AMATHDRAFT_76504</name>
</gene>